<keyword evidence="7" id="KW-0028">Amino-acid biosynthesis</keyword>
<dbReference type="PIRSF" id="PIRSF000521">
    <property type="entry name" value="Transaminase_4ab_Lys_Orn"/>
    <property type="match status" value="1"/>
</dbReference>
<comment type="cofactor">
    <cofactor evidence="1">
        <name>pyridoxal 5'-phosphate</name>
        <dbReference type="ChEBI" id="CHEBI:597326"/>
    </cofactor>
</comment>
<dbReference type="PROSITE" id="PS00600">
    <property type="entry name" value="AA_TRANSFER_CLASS_3"/>
    <property type="match status" value="1"/>
</dbReference>
<dbReference type="InterPro" id="IPR015422">
    <property type="entry name" value="PyrdxlP-dep_Trfase_small"/>
</dbReference>
<dbReference type="GO" id="GO:0030170">
    <property type="term" value="F:pyridoxal phosphate binding"/>
    <property type="evidence" value="ECO:0007669"/>
    <property type="project" value="InterPro"/>
</dbReference>
<dbReference type="NCBIfam" id="NF002325">
    <property type="entry name" value="PRK01278.1"/>
    <property type="match status" value="1"/>
</dbReference>
<dbReference type="FunFam" id="3.40.640.10:FF:000004">
    <property type="entry name" value="Acetylornithine aminotransferase"/>
    <property type="match status" value="1"/>
</dbReference>
<dbReference type="OMA" id="MVPGFKY"/>
<dbReference type="GO" id="GO:0005759">
    <property type="term" value="C:mitochondrial matrix"/>
    <property type="evidence" value="ECO:0007669"/>
    <property type="project" value="TreeGrafter"/>
</dbReference>
<dbReference type="InterPro" id="IPR050103">
    <property type="entry name" value="Class-III_PLP-dep_AT"/>
</dbReference>
<keyword evidence="8 11" id="KW-0808">Transferase</keyword>
<evidence type="ECO:0000313" key="12">
    <source>
        <dbReference type="Proteomes" id="UP000070444"/>
    </source>
</evidence>
<reference evidence="11 12" key="1">
    <citation type="journal article" date="2015" name="Genome Biol. Evol.">
        <title>Phylogenomic analyses indicate that early fungi evolved digesting cell walls of algal ancestors of land plants.</title>
        <authorList>
            <person name="Chang Y."/>
            <person name="Wang S."/>
            <person name="Sekimoto S."/>
            <person name="Aerts A.L."/>
            <person name="Choi C."/>
            <person name="Clum A."/>
            <person name="LaButti K.M."/>
            <person name="Lindquist E.A."/>
            <person name="Yee Ngan C."/>
            <person name="Ohm R.A."/>
            <person name="Salamov A.A."/>
            <person name="Grigoriev I.V."/>
            <person name="Spatafora J.W."/>
            <person name="Berbee M.L."/>
        </authorList>
    </citation>
    <scope>NUCLEOTIDE SEQUENCE [LARGE SCALE GENOMIC DNA]</scope>
    <source>
        <strain evidence="11 12">NRRL 28638</strain>
    </source>
</reference>
<dbReference type="NCBIfam" id="TIGR00707">
    <property type="entry name" value="argD"/>
    <property type="match status" value="1"/>
</dbReference>
<name>A0A137PJE8_CONC2</name>
<dbReference type="SUPFAM" id="SSF53383">
    <property type="entry name" value="PLP-dependent transferases"/>
    <property type="match status" value="1"/>
</dbReference>
<dbReference type="InterPro" id="IPR004636">
    <property type="entry name" value="AcOrn/SuccOrn_fam"/>
</dbReference>
<dbReference type="Proteomes" id="UP000070444">
    <property type="component" value="Unassembled WGS sequence"/>
</dbReference>
<dbReference type="InterPro" id="IPR049704">
    <property type="entry name" value="Aminotrans_3_PPA_site"/>
</dbReference>
<dbReference type="GO" id="GO:0006526">
    <property type="term" value="P:L-arginine biosynthetic process"/>
    <property type="evidence" value="ECO:0007669"/>
    <property type="project" value="UniProtKB-UniPathway"/>
</dbReference>
<comment type="similarity">
    <text evidence="4 10">Belongs to the class-III pyridoxal-phosphate-dependent aminotransferase family.</text>
</comment>
<comment type="subcellular location">
    <subcellularLocation>
        <location evidence="2">Mitochondrion</location>
    </subcellularLocation>
</comment>
<dbReference type="STRING" id="796925.A0A137PJE8"/>
<evidence type="ECO:0000313" key="11">
    <source>
        <dbReference type="EMBL" id="KXN75109.1"/>
    </source>
</evidence>
<evidence type="ECO:0000256" key="1">
    <source>
        <dbReference type="ARBA" id="ARBA00001933"/>
    </source>
</evidence>
<protein>
    <recommendedName>
        <fullName evidence="5">acetylornithine transaminase</fullName>
        <ecNumber evidence="5">2.6.1.11</ecNumber>
    </recommendedName>
</protein>
<dbReference type="EMBL" id="KQ964418">
    <property type="protein sequence ID" value="KXN75109.1"/>
    <property type="molecule type" value="Genomic_DNA"/>
</dbReference>
<evidence type="ECO:0000256" key="10">
    <source>
        <dbReference type="RuleBase" id="RU003560"/>
    </source>
</evidence>
<dbReference type="EC" id="2.6.1.11" evidence="5"/>
<sequence length="439" mass="47542">MLRNSLKLLNTNISKRVYYSTTTKETQSLIKKCNQYLLGVYSRPDFVLSHGKGCYLYDTDGNKYLDMTAGIAVAGLGHSDPGVTEALTEQSTKLIASSNLFHNIKAGELAEKLVLSTKHPQGQAPWASKVFFANSGTEANEGALKFARKLGHNTGNKLKYGLVSFMGGFHGRSLGALTATPNPKYQLPFQPLIPGFIHLPLNDLKALDAINENICGVIVEPIQGEGGVKLCTEEFLYKLRQKCDRFNIALIYDEIQCGLGRTGKLWAHHHLPAELAPDMVTIAKPLGNGFPIGAVLVNDKIAKNLAVGDHGTTFGGNPLGTAVALSVFDRINSPELLNNVEEVGKLIRLEFQKFQHDSILEVRGRGLINAIAFNYNSGVDPAKVCAEARARGLITITAADNTIRLVPPLIITKEEALEAVAILKDSILEVANQAAKNSS</sequence>
<dbReference type="InterPro" id="IPR015421">
    <property type="entry name" value="PyrdxlP-dep_Trfase_major"/>
</dbReference>
<evidence type="ECO:0000256" key="2">
    <source>
        <dbReference type="ARBA" id="ARBA00004173"/>
    </source>
</evidence>
<evidence type="ECO:0000256" key="3">
    <source>
        <dbReference type="ARBA" id="ARBA00005024"/>
    </source>
</evidence>
<dbReference type="GO" id="GO:0003992">
    <property type="term" value="F:N2-acetyl-L-ornithine:2-oxoglutarate 5-aminotransferase activity"/>
    <property type="evidence" value="ECO:0007669"/>
    <property type="project" value="UniProtKB-EC"/>
</dbReference>
<evidence type="ECO:0000256" key="8">
    <source>
        <dbReference type="ARBA" id="ARBA00022679"/>
    </source>
</evidence>
<dbReference type="HAMAP" id="MF_01107">
    <property type="entry name" value="ArgD_aminotrans_3"/>
    <property type="match status" value="1"/>
</dbReference>
<dbReference type="AlphaFoldDB" id="A0A137PJE8"/>
<keyword evidence="12" id="KW-1185">Reference proteome</keyword>
<dbReference type="Gene3D" id="3.40.640.10">
    <property type="entry name" value="Type I PLP-dependent aspartate aminotransferase-like (Major domain)"/>
    <property type="match status" value="1"/>
</dbReference>
<dbReference type="PANTHER" id="PTHR11986:SF79">
    <property type="entry name" value="ACETYLORNITHINE AMINOTRANSFERASE, MITOCHONDRIAL"/>
    <property type="match status" value="1"/>
</dbReference>
<evidence type="ECO:0000256" key="5">
    <source>
        <dbReference type="ARBA" id="ARBA00012919"/>
    </source>
</evidence>
<accession>A0A137PJE8</accession>
<dbReference type="PANTHER" id="PTHR11986">
    <property type="entry name" value="AMINOTRANSFERASE CLASS III"/>
    <property type="match status" value="1"/>
</dbReference>
<evidence type="ECO:0000256" key="4">
    <source>
        <dbReference type="ARBA" id="ARBA00008954"/>
    </source>
</evidence>
<organism evidence="11 12">
    <name type="scientific">Conidiobolus coronatus (strain ATCC 28846 / CBS 209.66 / NRRL 28638)</name>
    <name type="common">Delacroixia coronata</name>
    <dbReference type="NCBI Taxonomy" id="796925"/>
    <lineage>
        <taxon>Eukaryota</taxon>
        <taxon>Fungi</taxon>
        <taxon>Fungi incertae sedis</taxon>
        <taxon>Zoopagomycota</taxon>
        <taxon>Entomophthoromycotina</taxon>
        <taxon>Entomophthoromycetes</taxon>
        <taxon>Entomophthorales</taxon>
        <taxon>Ancylistaceae</taxon>
        <taxon>Conidiobolus</taxon>
    </lineage>
</organism>
<dbReference type="GO" id="GO:0042802">
    <property type="term" value="F:identical protein binding"/>
    <property type="evidence" value="ECO:0007669"/>
    <property type="project" value="TreeGrafter"/>
</dbReference>
<dbReference type="OrthoDB" id="5419315at2759"/>
<dbReference type="UniPathway" id="UPA00068">
    <property type="reaction ID" value="UER00109"/>
</dbReference>
<dbReference type="Pfam" id="PF00202">
    <property type="entry name" value="Aminotran_3"/>
    <property type="match status" value="1"/>
</dbReference>
<dbReference type="CDD" id="cd00610">
    <property type="entry name" value="OAT_like"/>
    <property type="match status" value="1"/>
</dbReference>
<comment type="pathway">
    <text evidence="3">Amino-acid biosynthesis; L-arginine biosynthesis; N(2)-acetyl-L-ornithine from L-glutamate: step 4/4.</text>
</comment>
<evidence type="ECO:0000256" key="7">
    <source>
        <dbReference type="ARBA" id="ARBA00022605"/>
    </source>
</evidence>
<proteinExistence type="inferred from homology"/>
<gene>
    <name evidence="11" type="ORF">CONCODRAFT_76596</name>
</gene>
<dbReference type="Gene3D" id="3.90.1150.10">
    <property type="entry name" value="Aspartate Aminotransferase, domain 1"/>
    <property type="match status" value="1"/>
</dbReference>
<dbReference type="InterPro" id="IPR005814">
    <property type="entry name" value="Aminotrans_3"/>
</dbReference>
<evidence type="ECO:0000256" key="9">
    <source>
        <dbReference type="ARBA" id="ARBA00022898"/>
    </source>
</evidence>
<evidence type="ECO:0000256" key="6">
    <source>
        <dbReference type="ARBA" id="ARBA00022576"/>
    </source>
</evidence>
<keyword evidence="6 11" id="KW-0032">Aminotransferase</keyword>
<keyword evidence="9 10" id="KW-0663">Pyridoxal phosphate</keyword>
<dbReference type="InterPro" id="IPR015424">
    <property type="entry name" value="PyrdxlP-dep_Trfase"/>
</dbReference>